<dbReference type="EMBL" id="VIWO01000004">
    <property type="protein sequence ID" value="TWF40320.1"/>
    <property type="molecule type" value="Genomic_DNA"/>
</dbReference>
<keyword evidence="2" id="KW-1185">Reference proteome</keyword>
<name>A0A561PQD3_9BACT</name>
<protein>
    <submittedName>
        <fullName evidence="1">Uncharacterized protein</fullName>
    </submittedName>
</protein>
<proteinExistence type="predicted"/>
<sequence length="221" mass="25895">MKYKIQIWMIFFAMPVVAIAQKIELRRTDSVFVSWNKATIKSIENQIKTASDKQAEILYLNEDSAFKSYLDIDNVAMINRKSLRYTFLHTFNFYYGNCSGDIYIVEANESGEKIRICNYVLFLDTITNTIDIGRFGLVNGKWIRDADTKVKFDDLYSEWSKLDKEKWMDTVGHGVNEDIVIVTKIKNADIMYSDFYSEGILRKDSPINNILLRRVRDRKLF</sequence>
<evidence type="ECO:0000313" key="1">
    <source>
        <dbReference type="EMBL" id="TWF40320.1"/>
    </source>
</evidence>
<organism evidence="1 2">
    <name type="scientific">Chitinophaga polysaccharea</name>
    <dbReference type="NCBI Taxonomy" id="1293035"/>
    <lineage>
        <taxon>Bacteria</taxon>
        <taxon>Pseudomonadati</taxon>
        <taxon>Bacteroidota</taxon>
        <taxon>Chitinophagia</taxon>
        <taxon>Chitinophagales</taxon>
        <taxon>Chitinophagaceae</taxon>
        <taxon>Chitinophaga</taxon>
    </lineage>
</organism>
<comment type="caution">
    <text evidence="1">The sequence shown here is derived from an EMBL/GenBank/DDBJ whole genome shotgun (WGS) entry which is preliminary data.</text>
</comment>
<accession>A0A561PQD3</accession>
<gene>
    <name evidence="1" type="ORF">FHW36_1042</name>
</gene>
<reference evidence="1 2" key="1">
    <citation type="submission" date="2019-06" db="EMBL/GenBank/DDBJ databases">
        <title>Sorghum-associated microbial communities from plants grown in Nebraska, USA.</title>
        <authorList>
            <person name="Schachtman D."/>
        </authorList>
    </citation>
    <scope>NUCLEOTIDE SEQUENCE [LARGE SCALE GENOMIC DNA]</scope>
    <source>
        <strain evidence="1 2">1209</strain>
    </source>
</reference>
<dbReference type="Proteomes" id="UP000320811">
    <property type="component" value="Unassembled WGS sequence"/>
</dbReference>
<evidence type="ECO:0000313" key="2">
    <source>
        <dbReference type="Proteomes" id="UP000320811"/>
    </source>
</evidence>
<dbReference type="AlphaFoldDB" id="A0A561PQD3"/>